<evidence type="ECO:0000256" key="2">
    <source>
        <dbReference type="ARBA" id="ARBA00022692"/>
    </source>
</evidence>
<proteinExistence type="inferred from homology"/>
<dbReference type="PANTHER" id="PTHR23291:SF47">
    <property type="entry name" value="TRANSMEMBRANE BAX INHIBITOR MOTIF CONTAINING 7"/>
    <property type="match status" value="1"/>
</dbReference>
<keyword evidence="2 5" id="KW-0812">Transmembrane</keyword>
<sequence length="239" mass="26344">MDEAMESGQQYPEIDTMTAFSEKGVRLGFIRKVYGLLCTQLAITSAIVGIFTMQSVKTYSVAHPELFWIAFAIMLVTLISMGCCSSVRRKSPMNIIFLGLFTIAEGFLLGAATSYYDVNEVLLAVGITFFLVLALTIFAFQTKVDFTAFAGILMVAVICLFIFGLIAAFFPYSKTINIVYASLGAFIFSVYIIFDTQMMLGGTHKYAISPEEYIFASLNLYLDVINLFMMILSLGGGSK</sequence>
<protein>
    <recommendedName>
        <fullName evidence="7">Protein lifeguard 1</fullName>
    </recommendedName>
</protein>
<feature type="transmembrane region" description="Helical" evidence="5">
    <location>
        <begin position="95"/>
        <end position="115"/>
    </location>
</feature>
<dbReference type="OrthoDB" id="7933078at2759"/>
<dbReference type="InterPro" id="IPR006214">
    <property type="entry name" value="Bax_inhibitor_1-related"/>
</dbReference>
<evidence type="ECO:0000313" key="6">
    <source>
        <dbReference type="EMBL" id="CDW18961.1"/>
    </source>
</evidence>
<dbReference type="EMBL" id="HACA01001600">
    <property type="protein sequence ID" value="CDW18961.1"/>
    <property type="molecule type" value="Transcribed_RNA"/>
</dbReference>
<keyword evidence="3 5" id="KW-1133">Transmembrane helix</keyword>
<comment type="similarity">
    <text evidence="5">Belongs to the BI1 family.</text>
</comment>
<evidence type="ECO:0000256" key="1">
    <source>
        <dbReference type="ARBA" id="ARBA00004141"/>
    </source>
</evidence>
<evidence type="ECO:0000256" key="4">
    <source>
        <dbReference type="ARBA" id="ARBA00023136"/>
    </source>
</evidence>
<feature type="transmembrane region" description="Helical" evidence="5">
    <location>
        <begin position="176"/>
        <end position="194"/>
    </location>
</feature>
<dbReference type="PANTHER" id="PTHR23291">
    <property type="entry name" value="BAX INHIBITOR-RELATED"/>
    <property type="match status" value="1"/>
</dbReference>
<keyword evidence="4 5" id="KW-0472">Membrane</keyword>
<feature type="transmembrane region" description="Helical" evidence="5">
    <location>
        <begin position="147"/>
        <end position="170"/>
    </location>
</feature>
<name>A0A0K2T0F8_LEPSM</name>
<feature type="transmembrane region" description="Helical" evidence="5">
    <location>
        <begin position="121"/>
        <end position="140"/>
    </location>
</feature>
<organism evidence="6">
    <name type="scientific">Lepeophtheirus salmonis</name>
    <name type="common">Salmon louse</name>
    <name type="synonym">Caligus salmonis</name>
    <dbReference type="NCBI Taxonomy" id="72036"/>
    <lineage>
        <taxon>Eukaryota</taxon>
        <taxon>Metazoa</taxon>
        <taxon>Ecdysozoa</taxon>
        <taxon>Arthropoda</taxon>
        <taxon>Crustacea</taxon>
        <taxon>Multicrustacea</taxon>
        <taxon>Hexanauplia</taxon>
        <taxon>Copepoda</taxon>
        <taxon>Siphonostomatoida</taxon>
        <taxon>Caligidae</taxon>
        <taxon>Lepeophtheirus</taxon>
    </lineage>
</organism>
<comment type="subcellular location">
    <subcellularLocation>
        <location evidence="1">Membrane</location>
        <topology evidence="1">Multi-pass membrane protein</topology>
    </subcellularLocation>
</comment>
<dbReference type="AlphaFoldDB" id="A0A0K2T0F8"/>
<feature type="transmembrane region" description="Helical" evidence="5">
    <location>
        <begin position="33"/>
        <end position="54"/>
    </location>
</feature>
<evidence type="ECO:0000256" key="5">
    <source>
        <dbReference type="RuleBase" id="RU004379"/>
    </source>
</evidence>
<feature type="transmembrane region" description="Helical" evidence="5">
    <location>
        <begin position="214"/>
        <end position="234"/>
    </location>
</feature>
<evidence type="ECO:0000256" key="3">
    <source>
        <dbReference type="ARBA" id="ARBA00022989"/>
    </source>
</evidence>
<dbReference type="CDD" id="cd10428">
    <property type="entry name" value="LFG_like"/>
    <property type="match status" value="1"/>
</dbReference>
<accession>A0A0K2T0F8</accession>
<feature type="transmembrane region" description="Helical" evidence="5">
    <location>
        <begin position="66"/>
        <end position="83"/>
    </location>
</feature>
<evidence type="ECO:0008006" key="7">
    <source>
        <dbReference type="Google" id="ProtNLM"/>
    </source>
</evidence>
<dbReference type="GO" id="GO:0016020">
    <property type="term" value="C:membrane"/>
    <property type="evidence" value="ECO:0007669"/>
    <property type="project" value="UniProtKB-SubCell"/>
</dbReference>
<dbReference type="Pfam" id="PF01027">
    <property type="entry name" value="Bax1-I"/>
    <property type="match status" value="1"/>
</dbReference>
<reference evidence="6" key="1">
    <citation type="submission" date="2014-05" db="EMBL/GenBank/DDBJ databases">
        <authorList>
            <person name="Chronopoulou M."/>
        </authorList>
    </citation>
    <scope>NUCLEOTIDE SEQUENCE</scope>
    <source>
        <tissue evidence="6">Whole organism</tissue>
    </source>
</reference>